<keyword evidence="2" id="KW-1185">Reference proteome</keyword>
<gene>
    <name evidence="1" type="ORF">C4F40_20325</name>
</gene>
<organism evidence="1 2">
    <name type="scientific">Sphingobacterium pedocola</name>
    <dbReference type="NCBI Taxonomy" id="2082722"/>
    <lineage>
        <taxon>Bacteria</taxon>
        <taxon>Pseudomonadati</taxon>
        <taxon>Bacteroidota</taxon>
        <taxon>Sphingobacteriia</taxon>
        <taxon>Sphingobacteriales</taxon>
        <taxon>Sphingobacteriaceae</taxon>
        <taxon>Sphingobacterium</taxon>
    </lineage>
</organism>
<comment type="caution">
    <text evidence="1">The sequence shown here is derived from an EMBL/GenBank/DDBJ whole genome shotgun (WGS) entry which is preliminary data.</text>
</comment>
<evidence type="ECO:0000313" key="1">
    <source>
        <dbReference type="EMBL" id="MBE8723073.1"/>
    </source>
</evidence>
<proteinExistence type="predicted"/>
<evidence type="ECO:0000313" key="2">
    <source>
        <dbReference type="Proteomes" id="UP000618319"/>
    </source>
</evidence>
<dbReference type="EMBL" id="PSKQ01000026">
    <property type="protein sequence ID" value="MBE8723073.1"/>
    <property type="molecule type" value="Genomic_DNA"/>
</dbReference>
<dbReference type="Proteomes" id="UP000618319">
    <property type="component" value="Unassembled WGS sequence"/>
</dbReference>
<accession>A0ABR9TCG9</accession>
<sequence>MKRPIQFVLENAIVSQPKKSLGYVGSSVHNLFGGVRSVTYYGGATAVESYSEGWGGITLGNFVIGERDLQAEPGNSLFQHEYGHYLQSQASGVFYLPRYGVPSLFSTTLGSRDIEATT</sequence>
<protein>
    <submittedName>
        <fullName evidence="1">Uncharacterized protein</fullName>
    </submittedName>
</protein>
<dbReference type="RefSeq" id="WP_196941226.1">
    <property type="nucleotide sequence ID" value="NZ_MU158693.1"/>
</dbReference>
<reference evidence="1 2" key="1">
    <citation type="submission" date="2018-02" db="EMBL/GenBank/DDBJ databases">
        <title>Sphingobacterium KA21.</title>
        <authorList>
            <person name="Vasarhelyi B.M."/>
            <person name="Deshmukh S."/>
            <person name="Balint B."/>
            <person name="Kukolya J."/>
        </authorList>
    </citation>
    <scope>NUCLEOTIDE SEQUENCE [LARGE SCALE GENOMIC DNA]</scope>
    <source>
        <strain evidence="1 2">Ka21</strain>
    </source>
</reference>
<name>A0ABR9TCG9_9SPHI</name>